<evidence type="ECO:0000256" key="1">
    <source>
        <dbReference type="ARBA" id="ARBA00008812"/>
    </source>
</evidence>
<organism evidence="3 4">
    <name type="scientific">Rugosimonospora acidiphila</name>
    <dbReference type="NCBI Taxonomy" id="556531"/>
    <lineage>
        <taxon>Bacteria</taxon>
        <taxon>Bacillati</taxon>
        <taxon>Actinomycetota</taxon>
        <taxon>Actinomycetes</taxon>
        <taxon>Micromonosporales</taxon>
        <taxon>Micromonosporaceae</taxon>
        <taxon>Rugosimonospora</taxon>
    </lineage>
</organism>
<dbReference type="RefSeq" id="WP_345634553.1">
    <property type="nucleotide sequence ID" value="NZ_BAABJQ010000019.1"/>
</dbReference>
<evidence type="ECO:0000313" key="3">
    <source>
        <dbReference type="EMBL" id="GAA5193623.1"/>
    </source>
</evidence>
<name>A0ABP9SD98_9ACTN</name>
<comment type="caution">
    <text evidence="3">The sequence shown here is derived from an EMBL/GenBank/DDBJ whole genome shotgun (WGS) entry which is preliminary data.</text>
</comment>
<dbReference type="SMART" id="SM00867">
    <property type="entry name" value="YceI"/>
    <property type="match status" value="1"/>
</dbReference>
<dbReference type="PANTHER" id="PTHR34406">
    <property type="entry name" value="PROTEIN YCEI"/>
    <property type="match status" value="1"/>
</dbReference>
<dbReference type="EMBL" id="BAABJQ010000019">
    <property type="protein sequence ID" value="GAA5193623.1"/>
    <property type="molecule type" value="Genomic_DNA"/>
</dbReference>
<reference evidence="4" key="1">
    <citation type="journal article" date="2019" name="Int. J. Syst. Evol. Microbiol.">
        <title>The Global Catalogue of Microorganisms (GCM) 10K type strain sequencing project: providing services to taxonomists for standard genome sequencing and annotation.</title>
        <authorList>
            <consortium name="The Broad Institute Genomics Platform"/>
            <consortium name="The Broad Institute Genome Sequencing Center for Infectious Disease"/>
            <person name="Wu L."/>
            <person name="Ma J."/>
        </authorList>
    </citation>
    <scope>NUCLEOTIDE SEQUENCE [LARGE SCALE GENOMIC DNA]</scope>
    <source>
        <strain evidence="4">JCM 18304</strain>
    </source>
</reference>
<dbReference type="PANTHER" id="PTHR34406:SF1">
    <property type="entry name" value="PROTEIN YCEI"/>
    <property type="match status" value="1"/>
</dbReference>
<comment type="similarity">
    <text evidence="1">Belongs to the UPF0312 family.</text>
</comment>
<dbReference type="InterPro" id="IPR036761">
    <property type="entry name" value="TTHA0802/YceI-like_sf"/>
</dbReference>
<keyword evidence="4" id="KW-1185">Reference proteome</keyword>
<accession>A0ABP9SD98</accession>
<feature type="domain" description="Lipid/polyisoprenoid-binding YceI-like" evidence="2">
    <location>
        <begin position="18"/>
        <end position="175"/>
    </location>
</feature>
<dbReference type="Gene3D" id="2.40.128.110">
    <property type="entry name" value="Lipid/polyisoprenoid-binding, YceI-like"/>
    <property type="match status" value="1"/>
</dbReference>
<evidence type="ECO:0000259" key="2">
    <source>
        <dbReference type="SMART" id="SM00867"/>
    </source>
</evidence>
<dbReference type="SUPFAM" id="SSF101874">
    <property type="entry name" value="YceI-like"/>
    <property type="match status" value="1"/>
</dbReference>
<dbReference type="Proteomes" id="UP001501570">
    <property type="component" value="Unassembled WGS sequence"/>
</dbReference>
<proteinExistence type="inferred from homology"/>
<protein>
    <submittedName>
        <fullName evidence="3">YceI family protein</fullName>
    </submittedName>
</protein>
<evidence type="ECO:0000313" key="4">
    <source>
        <dbReference type="Proteomes" id="UP001501570"/>
    </source>
</evidence>
<dbReference type="InterPro" id="IPR007372">
    <property type="entry name" value="Lipid/polyisoprenoid-bd_YceI"/>
</dbReference>
<gene>
    <name evidence="3" type="ORF">GCM10023322_56080</name>
</gene>
<dbReference type="Pfam" id="PF04264">
    <property type="entry name" value="YceI"/>
    <property type="match status" value="1"/>
</dbReference>
<sequence length="177" mass="18852">MTTELISRLLQSDTAVGSWTLDPARTTVRISHKTLWGMATVKGAFADVRGAGELGSDHSVTGTITVGAASIDTKNATRDTHLRSARFLDVERYPDIVVTVKSARTTGEAIELSGELTIKGVREPVTLIVEITALARTTLAAHVTGRVDRHRFGVSGNQLGMIIGPATIDVDAVFTRA</sequence>